<evidence type="ECO:0000256" key="2">
    <source>
        <dbReference type="ARBA" id="ARBA00005085"/>
    </source>
</evidence>
<dbReference type="UniPathway" id="UPA00537">
    <property type="reaction ID" value="UER00595"/>
</dbReference>
<dbReference type="InterPro" id="IPR045864">
    <property type="entry name" value="aa-tRNA-synth_II/BPL/LPL"/>
</dbReference>
<keyword evidence="7" id="KW-1185">Reference proteome</keyword>
<gene>
    <name evidence="6" type="ORF">NliqN6_1617</name>
</gene>
<reference evidence="6" key="1">
    <citation type="submission" date="2020-07" db="EMBL/GenBank/DDBJ databases">
        <title>Draft Genome Sequence of a Deep-Sea Yeast, Naganishia (Cryptococcus) liquefaciens strain N6.</title>
        <authorList>
            <person name="Han Y.W."/>
            <person name="Kajitani R."/>
            <person name="Morimoto H."/>
            <person name="Parhat M."/>
            <person name="Tsubouchi H."/>
            <person name="Bakenova O."/>
            <person name="Ogata M."/>
            <person name="Argunhan B."/>
            <person name="Aoki R."/>
            <person name="Kajiwara S."/>
            <person name="Itoh T."/>
            <person name="Iwasaki H."/>
        </authorList>
    </citation>
    <scope>NUCLEOTIDE SEQUENCE</scope>
    <source>
        <strain evidence="6">N6</strain>
    </source>
</reference>
<dbReference type="GO" id="GO:0009249">
    <property type="term" value="P:protein lipoylation"/>
    <property type="evidence" value="ECO:0007669"/>
    <property type="project" value="InterPro"/>
</dbReference>
<evidence type="ECO:0000256" key="3">
    <source>
        <dbReference type="ARBA" id="ARBA00008242"/>
    </source>
</evidence>
<dbReference type="GO" id="GO:0017118">
    <property type="term" value="F:lipoyltransferase activity"/>
    <property type="evidence" value="ECO:0007669"/>
    <property type="project" value="TreeGrafter"/>
</dbReference>
<dbReference type="PANTHER" id="PTHR12561">
    <property type="entry name" value="LIPOATE-PROTEIN LIGASE"/>
    <property type="match status" value="1"/>
</dbReference>
<evidence type="ECO:0000259" key="5">
    <source>
        <dbReference type="PROSITE" id="PS51733"/>
    </source>
</evidence>
<dbReference type="GO" id="GO:0005739">
    <property type="term" value="C:mitochondrion"/>
    <property type="evidence" value="ECO:0007669"/>
    <property type="project" value="TreeGrafter"/>
</dbReference>
<organism evidence="6 7">
    <name type="scientific">Naganishia liquefaciens</name>
    <dbReference type="NCBI Taxonomy" id="104408"/>
    <lineage>
        <taxon>Eukaryota</taxon>
        <taxon>Fungi</taxon>
        <taxon>Dikarya</taxon>
        <taxon>Basidiomycota</taxon>
        <taxon>Agaricomycotina</taxon>
        <taxon>Tremellomycetes</taxon>
        <taxon>Filobasidiales</taxon>
        <taxon>Filobasidiaceae</taxon>
        <taxon>Naganishia</taxon>
    </lineage>
</organism>
<dbReference type="PANTHER" id="PTHR12561:SF3">
    <property type="entry name" value="LIPOYLTRANSFERASE 1, MITOCHONDRIAL"/>
    <property type="match status" value="1"/>
</dbReference>
<evidence type="ECO:0000256" key="4">
    <source>
        <dbReference type="ARBA" id="ARBA00015925"/>
    </source>
</evidence>
<comment type="pathway">
    <text evidence="2">Protein modification; protein lipoylation via exogenous pathway; protein N(6)-(lipoyl)lysine from lipoate: step 2/2.</text>
</comment>
<dbReference type="AlphaFoldDB" id="A0A8H3TRD6"/>
<dbReference type="PROSITE" id="PS51733">
    <property type="entry name" value="BPL_LPL_CATALYTIC"/>
    <property type="match status" value="1"/>
</dbReference>
<dbReference type="EMBL" id="BLZA01000011">
    <property type="protein sequence ID" value="GHJ85215.1"/>
    <property type="molecule type" value="Genomic_DNA"/>
</dbReference>
<evidence type="ECO:0000256" key="1">
    <source>
        <dbReference type="ARBA" id="ARBA00003253"/>
    </source>
</evidence>
<comment type="function">
    <text evidence="1">Catalyzes both the ATP-dependent activation of exogenously supplied lipoate to lipoyl-AMP and the transfer of the activated lipoyl onto the lipoyl domains of lipoate-dependent enzymes.</text>
</comment>
<dbReference type="Gene3D" id="3.30.930.10">
    <property type="entry name" value="Bira Bifunctional Protein, Domain 2"/>
    <property type="match status" value="1"/>
</dbReference>
<dbReference type="SUPFAM" id="SSF55681">
    <property type="entry name" value="Class II aaRS and biotin synthetases"/>
    <property type="match status" value="1"/>
</dbReference>
<name>A0A8H3TRD6_9TREE</name>
<accession>A0A8H3TRD6</accession>
<dbReference type="InterPro" id="IPR004143">
    <property type="entry name" value="BPL_LPL_catalytic"/>
</dbReference>
<proteinExistence type="inferred from homology"/>
<protein>
    <recommendedName>
        <fullName evidence="4">Putative lipoate-protein ligase A</fullName>
    </recommendedName>
</protein>
<dbReference type="Proteomes" id="UP000620104">
    <property type="component" value="Unassembled WGS sequence"/>
</dbReference>
<feature type="domain" description="BPL/LPL catalytic" evidence="5">
    <location>
        <begin position="69"/>
        <end position="184"/>
    </location>
</feature>
<dbReference type="Pfam" id="PF21948">
    <property type="entry name" value="LplA-B_cat"/>
    <property type="match status" value="1"/>
</dbReference>
<sequence length="184" mass="20662">MSLRTAYRTTTSLATRRIPAPRRGIAHAIEAAPVTLDISALDTPQIYASTSNDPWFNLSYEEWLFRNTPVTTPILFFYRNRPCVVIGRNQNPWKETTPRVLERDGIPLVRRRSGGGAVFHDLGNTNFSLLVPRALFSRSLGAYIILHGLQHGMDIPSARVNDRGDLVLRDDTTGADRKMSIPFV</sequence>
<evidence type="ECO:0000313" key="6">
    <source>
        <dbReference type="EMBL" id="GHJ85215.1"/>
    </source>
</evidence>
<dbReference type="InterPro" id="IPR004562">
    <property type="entry name" value="LipoylTrfase_LipoateP_Ligase"/>
</dbReference>
<comment type="similarity">
    <text evidence="3">Belongs to the LplA family.</text>
</comment>
<evidence type="ECO:0000313" key="7">
    <source>
        <dbReference type="Proteomes" id="UP000620104"/>
    </source>
</evidence>
<comment type="caution">
    <text evidence="6">The sequence shown here is derived from an EMBL/GenBank/DDBJ whole genome shotgun (WGS) entry which is preliminary data.</text>
</comment>
<dbReference type="OrthoDB" id="201621at2759"/>